<evidence type="ECO:0000313" key="1">
    <source>
        <dbReference type="EMBL" id="SCB07510.1"/>
    </source>
</evidence>
<dbReference type="STRING" id="410764.GA0061103_1094"/>
<dbReference type="Proteomes" id="UP000199101">
    <property type="component" value="Unassembled WGS sequence"/>
</dbReference>
<dbReference type="OrthoDB" id="8454743at2"/>
<evidence type="ECO:0000313" key="2">
    <source>
        <dbReference type="Proteomes" id="UP000199101"/>
    </source>
</evidence>
<keyword evidence="2" id="KW-1185">Reference proteome</keyword>
<dbReference type="AlphaFoldDB" id="A0A1C3TW97"/>
<organism evidence="1 2">
    <name type="scientific">Rhizobium multihospitium</name>
    <dbReference type="NCBI Taxonomy" id="410764"/>
    <lineage>
        <taxon>Bacteria</taxon>
        <taxon>Pseudomonadati</taxon>
        <taxon>Pseudomonadota</taxon>
        <taxon>Alphaproteobacteria</taxon>
        <taxon>Hyphomicrobiales</taxon>
        <taxon>Rhizobiaceae</taxon>
        <taxon>Rhizobium/Agrobacterium group</taxon>
        <taxon>Rhizobium</taxon>
    </lineage>
</organism>
<gene>
    <name evidence="1" type="ORF">GA0061103_1094</name>
</gene>
<proteinExistence type="predicted"/>
<protein>
    <submittedName>
        <fullName evidence="1">Uncharacterized protein</fullName>
    </submittedName>
</protein>
<sequence>MGKFGGILKHVGSNFASDGRGDLFIGRFCRSLLKFLLGRWRNLPFEIPEDVIQLPLGFMPPNAVPLMQPAVNGHRRPFRSGASHRS</sequence>
<dbReference type="EMBL" id="FMAG01000001">
    <property type="protein sequence ID" value="SCB07510.1"/>
    <property type="molecule type" value="Genomic_DNA"/>
</dbReference>
<reference evidence="2" key="1">
    <citation type="submission" date="2016-08" db="EMBL/GenBank/DDBJ databases">
        <authorList>
            <person name="Varghese N."/>
            <person name="Submissions Spin"/>
        </authorList>
    </citation>
    <scope>NUCLEOTIDE SEQUENCE [LARGE SCALE GENOMIC DNA]</scope>
    <source>
        <strain evidence="2">HAMBI 2975</strain>
    </source>
</reference>
<name>A0A1C3TW97_9HYPH</name>
<accession>A0A1C3TW97</accession>